<reference evidence="1" key="1">
    <citation type="submission" date="2020-05" db="EMBL/GenBank/DDBJ databases">
        <title>Mycena genomes resolve the evolution of fungal bioluminescence.</title>
        <authorList>
            <person name="Tsai I.J."/>
        </authorList>
    </citation>
    <scope>NUCLEOTIDE SEQUENCE</scope>
    <source>
        <strain evidence="1">110903Hualien_Pintung</strain>
    </source>
</reference>
<keyword evidence="2" id="KW-1185">Reference proteome</keyword>
<evidence type="ECO:0000313" key="2">
    <source>
        <dbReference type="Proteomes" id="UP000613580"/>
    </source>
</evidence>
<dbReference type="PANTHER" id="PTHR35332:SF2">
    <property type="entry name" value="REGULATION OF ENOLASE PROTEIN 1"/>
    <property type="match status" value="1"/>
</dbReference>
<comment type="caution">
    <text evidence="1">The sequence shown here is derived from an EMBL/GenBank/DDBJ whole genome shotgun (WGS) entry which is preliminary data.</text>
</comment>
<protein>
    <submittedName>
        <fullName evidence="1">Uncharacterized protein</fullName>
    </submittedName>
</protein>
<sequence>MPVQLFDDESLNFTVMPPASSYTISADGTHLTLQAKPVTDWWRVPPSPSNLAGVESRTGALFAMPVDATRDFTAGVWIRGNWGVQYDQGCLMLVTSAGVDGNWVKAGVEMEDGNEFVSAVVTSPWSDWSIEPATISTSTAISSNAGAIYIQMTREGPLLTIKRYLSASGPSDSPPAATDLAKYREVRAFDLDETGKPEARSKQGDMWRIGCMVCGPKNESGTVAEFSGFSLDYL</sequence>
<accession>A0A8H6SCK9</accession>
<gene>
    <name evidence="1" type="ORF">HMN09_01114200</name>
</gene>
<dbReference type="OrthoDB" id="42525at2759"/>
<proteinExistence type="predicted"/>
<organism evidence="1 2">
    <name type="scientific">Mycena chlorophos</name>
    <name type="common">Agaric fungus</name>
    <name type="synonym">Agaricus chlorophos</name>
    <dbReference type="NCBI Taxonomy" id="658473"/>
    <lineage>
        <taxon>Eukaryota</taxon>
        <taxon>Fungi</taxon>
        <taxon>Dikarya</taxon>
        <taxon>Basidiomycota</taxon>
        <taxon>Agaricomycotina</taxon>
        <taxon>Agaricomycetes</taxon>
        <taxon>Agaricomycetidae</taxon>
        <taxon>Agaricales</taxon>
        <taxon>Marasmiineae</taxon>
        <taxon>Mycenaceae</taxon>
        <taxon>Mycena</taxon>
    </lineage>
</organism>
<dbReference type="Proteomes" id="UP000613580">
    <property type="component" value="Unassembled WGS sequence"/>
</dbReference>
<dbReference type="Gene3D" id="2.60.120.200">
    <property type="match status" value="1"/>
</dbReference>
<dbReference type="AlphaFoldDB" id="A0A8H6SCK9"/>
<evidence type="ECO:0000313" key="1">
    <source>
        <dbReference type="EMBL" id="KAF7296438.1"/>
    </source>
</evidence>
<dbReference type="EMBL" id="JACAZE010000017">
    <property type="protein sequence ID" value="KAF7296438.1"/>
    <property type="molecule type" value="Genomic_DNA"/>
</dbReference>
<name>A0A8H6SCK9_MYCCL</name>
<dbReference type="PANTHER" id="PTHR35332">
    <property type="entry name" value="REGULATION OF ENOLASE PROTEIN 1"/>
    <property type="match status" value="1"/>
</dbReference>
<dbReference type="Pfam" id="PF07081">
    <property type="entry name" value="DUF1349"/>
    <property type="match status" value="1"/>
</dbReference>
<dbReference type="InterPro" id="IPR009784">
    <property type="entry name" value="DUF1349"/>
</dbReference>